<dbReference type="AlphaFoldDB" id="A0A0G1SNC0"/>
<evidence type="ECO:0000313" key="2">
    <source>
        <dbReference type="Proteomes" id="UP000034067"/>
    </source>
</evidence>
<dbReference type="PATRIC" id="fig|1618617.3.peg.347"/>
<gene>
    <name evidence="1" type="ORF">UX48_C0025G0004</name>
</gene>
<proteinExistence type="predicted"/>
<accession>A0A0G1SNC0</accession>
<evidence type="ECO:0008006" key="3">
    <source>
        <dbReference type="Google" id="ProtNLM"/>
    </source>
</evidence>
<protein>
    <recommendedName>
        <fullName evidence="3">Transglutaminase-like domain-containing protein</fullName>
    </recommendedName>
</protein>
<reference evidence="1 2" key="1">
    <citation type="journal article" date="2015" name="Nature">
        <title>rRNA introns, odd ribosomes, and small enigmatic genomes across a large radiation of phyla.</title>
        <authorList>
            <person name="Brown C.T."/>
            <person name="Hug L.A."/>
            <person name="Thomas B.C."/>
            <person name="Sharon I."/>
            <person name="Castelle C.J."/>
            <person name="Singh A."/>
            <person name="Wilkins M.J."/>
            <person name="Williams K.H."/>
            <person name="Banfield J.F."/>
        </authorList>
    </citation>
    <scope>NUCLEOTIDE SEQUENCE [LARGE SCALE GENOMIC DNA]</scope>
</reference>
<name>A0A0G1SNC0_9BACT</name>
<dbReference type="Proteomes" id="UP000034067">
    <property type="component" value="Unassembled WGS sequence"/>
</dbReference>
<dbReference type="EMBL" id="LCMJ01000025">
    <property type="protein sequence ID" value="KKU34765.1"/>
    <property type="molecule type" value="Genomic_DNA"/>
</dbReference>
<comment type="caution">
    <text evidence="1">The sequence shown here is derived from an EMBL/GenBank/DDBJ whole genome shotgun (WGS) entry which is preliminary data.</text>
</comment>
<organism evidence="1 2">
    <name type="scientific">Candidatus Azambacteria bacterium GW2011_GWB1_46_27</name>
    <dbReference type="NCBI Taxonomy" id="1618617"/>
    <lineage>
        <taxon>Bacteria</taxon>
        <taxon>Candidatus Azamiibacteriota</taxon>
    </lineage>
</organism>
<evidence type="ECO:0000313" key="1">
    <source>
        <dbReference type="EMBL" id="KKU34765.1"/>
    </source>
</evidence>
<sequence>MNPEFKQSKFERPEKMEARLEQPIESLKEGERSIFAKAAEVLENLPGKILEKSHKAKAIAAFALLLEASTLFTEMAWAQETKKYTPKEIPAEPAAEFVLKEQPRLEAPFDWKKVVNEINVSYEAPYIAKKEFEAEDINLYNLEFGSQEQQNPKFYKDLSLGERSEAESVYMSGLFRLSAQEFFNTLKEHASELNDKQKLLALQWLGNDLARTYNYDMLKNDKYVEISDEEMFQALHSNKPSGICGNIHTFMVKAAERLGVEAWLQNGFTSKTEHVWMGAMVENQGKKEIVFVDYNNVIPTGTSNYKEAMGVIERRNKEIALFNSFVGDTKEVLFPVKSYAQETMEKAAGFEEIGKGLSERLETGEIQKERKLEIKFGPEMKEIKFDRDNIGLYYINYQNSGNVYNSLENLNAVRGSLRLGGKKLGAETDLTMMHFDIKDLGTKLFPRDAIVARLAANYIESKQLTKGDYGKFALNFGATIESGIAYFLEEGMSASKTSGKSEAGLGVRLAYLNPAETGKIFLEVQDAFRGTIDDFQNQDLIVKEILRKIAVGGEYKVREGTLVNLETAMAQLDYGRNYLIKAGLTEGPIKSEISWLKELSEFELVKPSKELIEGSLGYQFALSKTKQGPIGEINIFGGVGEEKYKYAGPQKIQNVGVKLRIILW</sequence>